<keyword evidence="1" id="KW-1133">Transmembrane helix</keyword>
<dbReference type="RefSeq" id="WP_334315150.1">
    <property type="nucleotide sequence ID" value="NZ_CP065938.1"/>
</dbReference>
<dbReference type="InterPro" id="IPR009936">
    <property type="entry name" value="DUF1468"/>
</dbReference>
<evidence type="ECO:0000256" key="1">
    <source>
        <dbReference type="SAM" id="Phobius"/>
    </source>
</evidence>
<protein>
    <submittedName>
        <fullName evidence="3">Tripartite tricarboxylate transporter TctB family protein</fullName>
    </submittedName>
</protein>
<organism evidence="3 4">
    <name type="scientific">Taurinivorans muris</name>
    <dbReference type="NCBI Taxonomy" id="2787751"/>
    <lineage>
        <taxon>Bacteria</taxon>
        <taxon>Pseudomonadati</taxon>
        <taxon>Thermodesulfobacteriota</taxon>
        <taxon>Desulfovibrionia</taxon>
        <taxon>Desulfovibrionales</taxon>
        <taxon>Desulfovibrionaceae</taxon>
        <taxon>Taurinivorans</taxon>
    </lineage>
</organism>
<feature type="transmembrane region" description="Helical" evidence="1">
    <location>
        <begin position="140"/>
        <end position="160"/>
    </location>
</feature>
<feature type="transmembrane region" description="Helical" evidence="1">
    <location>
        <begin position="41"/>
        <end position="58"/>
    </location>
</feature>
<name>A0ABY5Y187_9BACT</name>
<evidence type="ECO:0000259" key="2">
    <source>
        <dbReference type="Pfam" id="PF07331"/>
    </source>
</evidence>
<keyword evidence="1" id="KW-0472">Membrane</keyword>
<sequence length="161" mass="17535">MLFHKDILSGIALLILCLIGTMSVCQLPAAGAGEAVGPATLPKFCLMVLALFAGILIIRGIRLNGMKKNAGFNFCLRSIVFYGFYLLYLYAMVAIGDFIVSMDWIETIPYAGGFAVSTVLFLIFSFCYLRRKRIAEIISVAVLTTAVLAISFGGFFKVLLP</sequence>
<feature type="domain" description="DUF1468" evidence="2">
    <location>
        <begin position="9"/>
        <end position="161"/>
    </location>
</feature>
<accession>A0ABY5Y187</accession>
<evidence type="ECO:0000313" key="3">
    <source>
        <dbReference type="EMBL" id="UWX05566.1"/>
    </source>
</evidence>
<feature type="transmembrane region" description="Helical" evidence="1">
    <location>
        <begin position="79"/>
        <end position="102"/>
    </location>
</feature>
<dbReference type="EMBL" id="CP065938">
    <property type="protein sequence ID" value="UWX05566.1"/>
    <property type="molecule type" value="Genomic_DNA"/>
</dbReference>
<evidence type="ECO:0000313" key="4">
    <source>
        <dbReference type="Proteomes" id="UP001058120"/>
    </source>
</evidence>
<keyword evidence="1" id="KW-0812">Transmembrane</keyword>
<reference evidence="3" key="1">
    <citation type="submission" date="2020-12" db="EMBL/GenBank/DDBJ databases">
        <title>Taurinivorans muris gen. nov., sp. nov., fundamental and realized metabolic niche of a ubiquitous sulfidogenic bacterium in the murine intestine.</title>
        <authorList>
            <person name="Ye H."/>
            <person name="Hanson B.T."/>
            <person name="Loy A."/>
        </authorList>
    </citation>
    <scope>NUCLEOTIDE SEQUENCE</scope>
    <source>
        <strain evidence="3">LT0009</strain>
    </source>
</reference>
<gene>
    <name evidence="3" type="ORF">JBF11_08985</name>
</gene>
<dbReference type="Proteomes" id="UP001058120">
    <property type="component" value="Chromosome"/>
</dbReference>
<dbReference type="Pfam" id="PF07331">
    <property type="entry name" value="TctB"/>
    <property type="match status" value="1"/>
</dbReference>
<feature type="transmembrane region" description="Helical" evidence="1">
    <location>
        <begin position="108"/>
        <end position="128"/>
    </location>
</feature>
<keyword evidence="4" id="KW-1185">Reference proteome</keyword>
<proteinExistence type="predicted"/>